<organism evidence="1 2">
    <name type="scientific">Aquisalibacillus elongatus</name>
    <dbReference type="NCBI Taxonomy" id="485577"/>
    <lineage>
        <taxon>Bacteria</taxon>
        <taxon>Bacillati</taxon>
        <taxon>Bacillota</taxon>
        <taxon>Bacilli</taxon>
        <taxon>Bacillales</taxon>
        <taxon>Bacillaceae</taxon>
        <taxon>Aquisalibacillus</taxon>
    </lineage>
</organism>
<accession>A0A3N5BB30</accession>
<sequence length="70" mass="8294">MFRYKYWLSSPMINYTQSKLNFDKGKPIEKWGRKVTGLRFQTMTDGLPKRVGYVLEVHQSFLVGFLYALL</sequence>
<keyword evidence="2" id="KW-1185">Reference proteome</keyword>
<name>A0A3N5BB30_9BACI</name>
<comment type="caution">
    <text evidence="1">The sequence shown here is derived from an EMBL/GenBank/DDBJ whole genome shotgun (WGS) entry which is preliminary data.</text>
</comment>
<dbReference type="EMBL" id="RKRF01000008">
    <property type="protein sequence ID" value="RPF54159.1"/>
    <property type="molecule type" value="Genomic_DNA"/>
</dbReference>
<dbReference type="AlphaFoldDB" id="A0A3N5BB30"/>
<evidence type="ECO:0000313" key="2">
    <source>
        <dbReference type="Proteomes" id="UP000276443"/>
    </source>
</evidence>
<dbReference type="Proteomes" id="UP000276443">
    <property type="component" value="Unassembled WGS sequence"/>
</dbReference>
<gene>
    <name evidence="1" type="ORF">EDC24_1350</name>
</gene>
<protein>
    <submittedName>
        <fullName evidence="1">Uncharacterized protein</fullName>
    </submittedName>
</protein>
<evidence type="ECO:0000313" key="1">
    <source>
        <dbReference type="EMBL" id="RPF54159.1"/>
    </source>
</evidence>
<proteinExistence type="predicted"/>
<reference evidence="1 2" key="1">
    <citation type="submission" date="2018-11" db="EMBL/GenBank/DDBJ databases">
        <title>Genomic Encyclopedia of Type Strains, Phase IV (KMG-IV): sequencing the most valuable type-strain genomes for metagenomic binning, comparative biology and taxonomic classification.</title>
        <authorList>
            <person name="Goeker M."/>
        </authorList>
    </citation>
    <scope>NUCLEOTIDE SEQUENCE [LARGE SCALE GENOMIC DNA]</scope>
    <source>
        <strain evidence="1 2">DSM 18090</strain>
    </source>
</reference>